<evidence type="ECO:0000256" key="7">
    <source>
        <dbReference type="ARBA" id="ARBA00023315"/>
    </source>
</evidence>
<proteinExistence type="inferred from homology"/>
<dbReference type="InterPro" id="IPR008603">
    <property type="entry name" value="DCTN4"/>
</dbReference>
<dbReference type="GO" id="GO:0004366">
    <property type="term" value="F:glycerol-3-phosphate O-acyltransferase activity"/>
    <property type="evidence" value="ECO:0007669"/>
    <property type="project" value="TreeGrafter"/>
</dbReference>
<dbReference type="PROSITE" id="PS50294">
    <property type="entry name" value="WD_REPEATS_REGION"/>
    <property type="match status" value="1"/>
</dbReference>
<dbReference type="SMART" id="SM00563">
    <property type="entry name" value="PlsC"/>
    <property type="match status" value="1"/>
</dbReference>
<dbReference type="InterPro" id="IPR001680">
    <property type="entry name" value="WD40_rpt"/>
</dbReference>
<dbReference type="EMBL" id="JAANQT010001503">
    <property type="protein sequence ID" value="KAG1304909.1"/>
    <property type="molecule type" value="Genomic_DNA"/>
</dbReference>
<dbReference type="GO" id="GO:0031966">
    <property type="term" value="C:mitochondrial membrane"/>
    <property type="evidence" value="ECO:0007669"/>
    <property type="project" value="TreeGrafter"/>
</dbReference>
<dbReference type="PROSITE" id="PS00678">
    <property type="entry name" value="WD_REPEATS_1"/>
    <property type="match status" value="2"/>
</dbReference>
<dbReference type="GO" id="GO:0012505">
    <property type="term" value="C:endomembrane system"/>
    <property type="evidence" value="ECO:0007669"/>
    <property type="project" value="UniProtKB-SubCell"/>
</dbReference>
<dbReference type="GO" id="GO:0005869">
    <property type="term" value="C:dynactin complex"/>
    <property type="evidence" value="ECO:0007669"/>
    <property type="project" value="InterPro"/>
</dbReference>
<dbReference type="CDD" id="cd12148">
    <property type="entry name" value="fungal_TF_MHR"/>
    <property type="match status" value="1"/>
</dbReference>
<gene>
    <name evidence="10" type="ORF">G6F64_008803</name>
</gene>
<keyword evidence="3 8" id="KW-0853">WD repeat</keyword>
<keyword evidence="7" id="KW-0012">Acyltransferase</keyword>
<feature type="repeat" description="WD" evidence="8">
    <location>
        <begin position="1792"/>
        <end position="1833"/>
    </location>
</feature>
<dbReference type="SMART" id="SM00320">
    <property type="entry name" value="WD40"/>
    <property type="match status" value="4"/>
</dbReference>
<keyword evidence="4" id="KW-0808">Transferase</keyword>
<comment type="subcellular location">
    <subcellularLocation>
        <location evidence="1">Endomembrane system</location>
        <topology evidence="1">Peripheral membrane protein</topology>
    </subcellularLocation>
</comment>
<feature type="repeat" description="WD" evidence="8">
    <location>
        <begin position="1741"/>
        <end position="1776"/>
    </location>
</feature>
<dbReference type="InterPro" id="IPR015943">
    <property type="entry name" value="WD40/YVTN_repeat-like_dom_sf"/>
</dbReference>
<keyword evidence="6" id="KW-0472">Membrane</keyword>
<dbReference type="InterPro" id="IPR041728">
    <property type="entry name" value="GPAT/DHAPAT_LPLAT"/>
</dbReference>
<dbReference type="GO" id="GO:0006072">
    <property type="term" value="P:glycerol-3-phosphate metabolic process"/>
    <property type="evidence" value="ECO:0007669"/>
    <property type="project" value="TreeGrafter"/>
</dbReference>
<dbReference type="PANTHER" id="PTHR12563">
    <property type="entry name" value="GLYCEROL-3-PHOSPHATE ACYLTRANSFERASE"/>
    <property type="match status" value="1"/>
</dbReference>
<dbReference type="CDD" id="cd07993">
    <property type="entry name" value="LPLAT_DHAPAT-like"/>
    <property type="match status" value="1"/>
</dbReference>
<evidence type="ECO:0000256" key="6">
    <source>
        <dbReference type="ARBA" id="ARBA00023136"/>
    </source>
</evidence>
<dbReference type="SUPFAM" id="SSF69593">
    <property type="entry name" value="Glycerol-3-phosphate (1)-acyltransferase"/>
    <property type="match status" value="1"/>
</dbReference>
<evidence type="ECO:0000259" key="9">
    <source>
        <dbReference type="SMART" id="SM00563"/>
    </source>
</evidence>
<name>A0A9P6X4D1_RHIOR</name>
<evidence type="ECO:0000256" key="5">
    <source>
        <dbReference type="ARBA" id="ARBA00022737"/>
    </source>
</evidence>
<dbReference type="SUPFAM" id="SSF50978">
    <property type="entry name" value="WD40 repeat-like"/>
    <property type="match status" value="1"/>
</dbReference>
<dbReference type="InterPro" id="IPR022284">
    <property type="entry name" value="GPAT/DHAPAT"/>
</dbReference>
<evidence type="ECO:0000256" key="4">
    <source>
        <dbReference type="ARBA" id="ARBA00022679"/>
    </source>
</evidence>
<dbReference type="Pfam" id="PF19277">
    <property type="entry name" value="GPAT_C"/>
    <property type="match status" value="1"/>
</dbReference>
<dbReference type="PROSITE" id="PS50082">
    <property type="entry name" value="WD_REPEATS_2"/>
    <property type="match status" value="2"/>
</dbReference>
<dbReference type="Pfam" id="PF00400">
    <property type="entry name" value="WD40"/>
    <property type="match status" value="3"/>
</dbReference>
<evidence type="ECO:0000313" key="11">
    <source>
        <dbReference type="Proteomes" id="UP000716291"/>
    </source>
</evidence>
<evidence type="ECO:0000313" key="10">
    <source>
        <dbReference type="EMBL" id="KAG1304909.1"/>
    </source>
</evidence>
<dbReference type="Gene3D" id="2.130.10.10">
    <property type="entry name" value="YVTN repeat-like/Quinoprotein amine dehydrogenase"/>
    <property type="match status" value="1"/>
</dbReference>
<protein>
    <recommendedName>
        <fullName evidence="9">Phospholipid/glycerol acyltransferase domain-containing protein</fullName>
    </recommendedName>
</protein>
<feature type="domain" description="Phospholipid/glycerol acyltransferase" evidence="9">
    <location>
        <begin position="199"/>
        <end position="326"/>
    </location>
</feature>
<dbReference type="InterPro" id="IPR045520">
    <property type="entry name" value="GPAT/DHAPAT_C"/>
</dbReference>
<keyword evidence="11" id="KW-1185">Reference proteome</keyword>
<dbReference type="GO" id="GO:0008654">
    <property type="term" value="P:phospholipid biosynthetic process"/>
    <property type="evidence" value="ECO:0007669"/>
    <property type="project" value="TreeGrafter"/>
</dbReference>
<evidence type="ECO:0000256" key="1">
    <source>
        <dbReference type="ARBA" id="ARBA00004184"/>
    </source>
</evidence>
<dbReference type="Pfam" id="PF01553">
    <property type="entry name" value="Acyltransferase"/>
    <property type="match status" value="1"/>
</dbReference>
<dbReference type="PANTHER" id="PTHR12563:SF17">
    <property type="entry name" value="DIHYDROXYACETONE PHOSPHATE ACYLTRANSFERASE"/>
    <property type="match status" value="1"/>
</dbReference>
<sequence length="1878" mass="216990">MTNNKTEKQIENLVNEYTVVEDKRAVKIHVQRDLSEYRNVVEREPRRMREDPVAFMLNIGLYYQGAGWRGYKDYIGTKILYPEFTREMRSMVLNSPKVQEVIDQLADRQTQRLVEQKAWKPSRIKKQRKAFQNELEVVAKSIVEKAVATVDSMRLLRFFAFVVNTILVRLYHQGLHIRENEWVELKRVALIAQEKKESLIFLPSHKSHIDYLVVSYLMFRLGIQIPHIIAGDNLDLPVVGKILKSSGAVWIRREWGGDELYKTILEEYMIALLSHGFNLECFVEGTRSRLGKLLQPKLGVVKIILDALVDHRITNCHIVPISIGYDKIIETSSYATELLGTPKQKESVWQILTSSRLLQLKWGRVDVRLGKPFALRDWLDDQLRMRGQMDLKDLNQKSILLKSLGYRVLADINSIAVVMPSALVGTVILTLRGRGVGRSELIRRVDWLRKIIQDKGGHVSEFYGMSTGSIVDRTVSIHKDLIGERKGKDIVEPTFYPISPFELSYYRNQVIHLFVEEAIVCAALYSVIKKGGGKPLQRMKYNDLLSEISFLSSLLKLDMIYRPGGVEKNTKRTVQWLMDQNVIEMTEDGWVGLNDIERQCGRENYDFLCFMIWPFIESYWLAAVSLYTLTPSQSVTGPIWIDSKLFAARTQAMGKTLYYQGDLSYLEAVNKETLNNAFTRYQEQGIVLKRRREVSISPDYVPVRMNGILIPRGHLWELVERIGTFRREGKNRRDNATVSTRVLRIADILTEENATARKTPSKFNVFGNASSDKITFEFSNFSELQLALKTMESKNPDLTTTEEDLVDVSSTTNFRIPVCVRMNIENSNLLDVLIDQATRHWCCIGFKVAPLSVDAIKDWRRAPRAIVYCVASITLVTMMKSSKSYNKQAAMAFYEEARNKMDDVLFDDIQMHLIQSYFCLSYTSNLLRLYEQQRTWGGLASIALQHLCRRVEPVQERGVLGCWFRWYYIDAWLCLTVNRDCLLPDRVPWMDIEHSQVLSQKDEVYRFACLAYYMRRYIRMLHSGKIFDFARTPSRDYFEVTEQFVAWYASLSQPHLHLHLCYHSVRLLLLYQFLHSKTTPESVLMECLETNLELLQALQRLKEMGCDQSTYHHMFFAIHNTAIRIYPHLKFRGIVEEQLRMNWSLLKGTQAYVHDVFKMKLYAQKIQAQLHQLNISVKSPQDFQTLVFKQGSFVPLKKIKKQQCARNCFQCPICQNTLSVVASQEPTQVSSSSTPGGPYFLACNVCRWNSQEIGMTFEKPTSLALQLQKNEEALPDAKEFDQLKEHYEKYLRVNTAPSLPSSFLSFSNTSAAFSKYMGSHTDASSQQGKIDDIKEYEPSVKIPDDDLKLLDSMITLRNIDKVSTLTQRSTQLHDQPYELGKIHPQRIHLAIKRSKRCRNCRHILIKPEQKAQATKFKIKLVAMNYIPNITLLPKKNWPLQINVATQVVLKFTNPLYEEMNITLATPQLNTFKGRVTILSPHFTVGAYNETMEYDDEMYPSRHHRQHPSSFMNIDGVYEKRNNYTSIIIEIVPEQQTSEFKLPLLVTYNYKSGDDRMDVSSGDIDADDIMDDIDDGSSLDRKKNRSMAHEFNNKENILRRRKSDSNLLTHNNKRDRKTVLSQQQFSFKRQFSTLADRATDNKPADTFNDALEIKFHHSVGSMSISPASRDVVLAGRQGLVIIDLEDPWLIPRIVPHMSKWEVADVQWSPHVARESWVASTSNQKLLVWNLNYSGSRAIEHVFHAHVRAISDINWSPHHPDILSTCSVDTYVHLWDLREPLKDQDRQMRPTHSFTPWNAAATQVKFNRKSEYLIASAHDKDVKIWDIRKGAVPVTSITAHSKKIYGIDWSRQNDHDIVTCSLDKLVKVSYSSTPHFLSFF</sequence>
<dbReference type="GO" id="GO:0006631">
    <property type="term" value="P:fatty acid metabolic process"/>
    <property type="evidence" value="ECO:0007669"/>
    <property type="project" value="TreeGrafter"/>
</dbReference>
<keyword evidence="5" id="KW-0677">Repeat</keyword>
<dbReference type="Proteomes" id="UP000716291">
    <property type="component" value="Unassembled WGS sequence"/>
</dbReference>
<evidence type="ECO:0000256" key="8">
    <source>
        <dbReference type="PROSITE-ProRule" id="PRU00221"/>
    </source>
</evidence>
<reference evidence="10" key="1">
    <citation type="journal article" date="2020" name="Microb. Genom.">
        <title>Genetic diversity of clinical and environmental Mucorales isolates obtained from an investigation of mucormycosis cases among solid organ transplant recipients.</title>
        <authorList>
            <person name="Nguyen M.H."/>
            <person name="Kaul D."/>
            <person name="Muto C."/>
            <person name="Cheng S.J."/>
            <person name="Richter R.A."/>
            <person name="Bruno V.M."/>
            <person name="Liu G."/>
            <person name="Beyhan S."/>
            <person name="Sundermann A.J."/>
            <person name="Mounaud S."/>
            <person name="Pasculle A.W."/>
            <person name="Nierman W.C."/>
            <person name="Driscoll E."/>
            <person name="Cumbie R."/>
            <person name="Clancy C.J."/>
            <person name="Dupont C.L."/>
        </authorList>
    </citation>
    <scope>NUCLEOTIDE SEQUENCE</scope>
    <source>
        <strain evidence="10">GL11</strain>
    </source>
</reference>
<accession>A0A9P6X4D1</accession>
<dbReference type="Pfam" id="PF05502">
    <property type="entry name" value="Dynactin_p62"/>
    <property type="match status" value="1"/>
</dbReference>
<comment type="similarity">
    <text evidence="2">Belongs to the GPAT/DAPAT family.</text>
</comment>
<evidence type="ECO:0000256" key="2">
    <source>
        <dbReference type="ARBA" id="ARBA00007937"/>
    </source>
</evidence>
<dbReference type="InterPro" id="IPR002123">
    <property type="entry name" value="Plipid/glycerol_acylTrfase"/>
</dbReference>
<dbReference type="InterPro" id="IPR036322">
    <property type="entry name" value="WD40_repeat_dom_sf"/>
</dbReference>
<comment type="caution">
    <text evidence="10">The sequence shown here is derived from an EMBL/GenBank/DDBJ whole genome shotgun (WGS) entry which is preliminary data.</text>
</comment>
<organism evidence="10 11">
    <name type="scientific">Rhizopus oryzae</name>
    <name type="common">Mucormycosis agent</name>
    <name type="synonym">Rhizopus arrhizus var. delemar</name>
    <dbReference type="NCBI Taxonomy" id="64495"/>
    <lineage>
        <taxon>Eukaryota</taxon>
        <taxon>Fungi</taxon>
        <taxon>Fungi incertae sedis</taxon>
        <taxon>Mucoromycota</taxon>
        <taxon>Mucoromycotina</taxon>
        <taxon>Mucoromycetes</taxon>
        <taxon>Mucorales</taxon>
        <taxon>Mucorineae</taxon>
        <taxon>Rhizopodaceae</taxon>
        <taxon>Rhizopus</taxon>
    </lineage>
</organism>
<evidence type="ECO:0000256" key="3">
    <source>
        <dbReference type="ARBA" id="ARBA00022574"/>
    </source>
</evidence>
<dbReference type="InterPro" id="IPR019775">
    <property type="entry name" value="WD40_repeat_CS"/>
</dbReference>
<dbReference type="GO" id="GO:0019432">
    <property type="term" value="P:triglyceride biosynthetic process"/>
    <property type="evidence" value="ECO:0007669"/>
    <property type="project" value="TreeGrafter"/>
</dbReference>